<dbReference type="InterPro" id="IPR000185">
    <property type="entry name" value="SecA"/>
</dbReference>
<keyword evidence="5" id="KW-0547">Nucleotide-binding</keyword>
<evidence type="ECO:0000256" key="5">
    <source>
        <dbReference type="ARBA" id="ARBA00022741"/>
    </source>
</evidence>
<feature type="domain" description="SecA family profile" evidence="13">
    <location>
        <begin position="56"/>
        <end position="650"/>
    </location>
</feature>
<protein>
    <submittedName>
        <fullName evidence="14">DEAD/DEAH box helicase</fullName>
    </submittedName>
</protein>
<keyword evidence="8" id="KW-1278">Translocase</keyword>
<gene>
    <name evidence="15" type="ORF">C6P61_08035</name>
    <name evidence="14" type="ORF">F5985_08885</name>
</gene>
<feature type="domain" description="Helicase C-terminal" evidence="12">
    <location>
        <begin position="494"/>
        <end position="649"/>
    </location>
</feature>
<evidence type="ECO:0000256" key="7">
    <source>
        <dbReference type="ARBA" id="ARBA00022927"/>
    </source>
</evidence>
<keyword evidence="6" id="KW-0067">ATP-binding</keyword>
<dbReference type="PROSITE" id="PS51196">
    <property type="entry name" value="SECA_MOTOR_DEAD"/>
    <property type="match status" value="1"/>
</dbReference>
<dbReference type="GO" id="GO:0031522">
    <property type="term" value="C:cell envelope Sec protein transport complex"/>
    <property type="evidence" value="ECO:0007669"/>
    <property type="project" value="TreeGrafter"/>
</dbReference>
<dbReference type="GO" id="GO:0005829">
    <property type="term" value="C:cytosol"/>
    <property type="evidence" value="ECO:0007669"/>
    <property type="project" value="TreeGrafter"/>
</dbReference>
<evidence type="ECO:0000256" key="10">
    <source>
        <dbReference type="ARBA" id="ARBA00023136"/>
    </source>
</evidence>
<dbReference type="PANTHER" id="PTHR30612">
    <property type="entry name" value="SECA INNER MEMBRANE COMPONENT OF SEC PROTEIN SECRETION SYSTEM"/>
    <property type="match status" value="1"/>
</dbReference>
<dbReference type="SUPFAM" id="SSF81767">
    <property type="entry name" value="Pre-protein crosslinking domain of SecA"/>
    <property type="match status" value="1"/>
</dbReference>
<dbReference type="GO" id="GO:0006605">
    <property type="term" value="P:protein targeting"/>
    <property type="evidence" value="ECO:0007669"/>
    <property type="project" value="InterPro"/>
</dbReference>
<accession>A0A2S9KEZ7</accession>
<dbReference type="InterPro" id="IPR036670">
    <property type="entry name" value="SecA_X-link_sf"/>
</dbReference>
<dbReference type="Proteomes" id="UP000481947">
    <property type="component" value="Unassembled WGS sequence"/>
</dbReference>
<sequence>MDQGAAATSVFVRAGPAGVVSAVAETLSFVNDSSMSNKPFCWTPPRSQKAAQSVRWSDWLRRSEHLAGGIQRRLQCEATEVEVIRESWQSLDDEALDAQLTRLRIALRLERQGIDRLRRLRIEALAAVSVAAQRTLERLPYRAQVLAALAMHEGMVVQMAPGEGKTLAVAMVAVLRGWRGLPCHIITSNDYLAQRDVELMRPMFERCGVRAAAAVHGLSPEQLRAAYETDIVYATSKQLLADHLFDQIALGGAMHSGRRRIRELKPDGKNVRSRGLHTAIVDEADSVLIDEANTPLIISAPESNKLLIQAVLAARDLVEQLLPQRDYRVDPQFRDITFTDEGHERIEEMVHSLPAIWQAPQRRDDLIRQALSARDLFLRDRHYIVRDGEIQILDEHTGRVMPGRSWSYGLHQAIEAREGVKITSPSKTLARMGFQEFFCQYHHLSGASGTLQGVRSEMWQTYGLLTFVVPPRLPSQLQVVSPQHFADSHSKWQAIVATVERLHRQRVPVLVGTRRLSDSEMLERLLAERGLACHVLNAKQHAREAEIVAAAGQLGRITVATNMAGRGTDILVASEVADTGGLHVLMVEPHDSIRVDWQLFGRAGRQGQNGHAQAFVALDDDLLGRYLPFWLAPVRGLLSRSQHWRGQLISILIGLAQRNAQRSAFQQRRLLQQREQQIRKQLAFSKDAAG</sequence>
<dbReference type="Gene3D" id="3.40.50.300">
    <property type="entry name" value="P-loop containing nucleotide triphosphate hydrolases"/>
    <property type="match status" value="2"/>
</dbReference>
<dbReference type="GO" id="GO:0043952">
    <property type="term" value="P:protein transport by the Sec complex"/>
    <property type="evidence" value="ECO:0007669"/>
    <property type="project" value="TreeGrafter"/>
</dbReference>
<dbReference type="InterPro" id="IPR014001">
    <property type="entry name" value="Helicase_ATP-bd"/>
</dbReference>
<keyword evidence="4" id="KW-0997">Cell inner membrane</keyword>
<dbReference type="SMART" id="SM00958">
    <property type="entry name" value="SecA_PP_bind"/>
    <property type="match status" value="1"/>
</dbReference>
<keyword evidence="9" id="KW-0811">Translocation</keyword>
<keyword evidence="14" id="KW-0378">Hydrolase</keyword>
<evidence type="ECO:0000256" key="9">
    <source>
        <dbReference type="ARBA" id="ARBA00023010"/>
    </source>
</evidence>
<reference evidence="15 16" key="1">
    <citation type="submission" date="2018-03" db="EMBL/GenBank/DDBJ databases">
        <title>Comparative genomics illustrates the genes involved in a hyperalkaliphilic mechanisms of Serpentinomonas isolated from highly-alkaline calcium-rich serpentinized springs.</title>
        <authorList>
            <person name="Suzuki S."/>
            <person name="Ishii S."/>
            <person name="Walworth N."/>
            <person name="Bird L."/>
            <person name="Kuenen J.G."/>
            <person name="Nealson K.H."/>
        </authorList>
    </citation>
    <scope>NUCLEOTIDE SEQUENCE [LARGE SCALE GENOMIC DNA]</scope>
    <source>
        <strain evidence="15 16">83</strain>
    </source>
</reference>
<evidence type="ECO:0000259" key="12">
    <source>
        <dbReference type="PROSITE" id="PS51194"/>
    </source>
</evidence>
<keyword evidence="2" id="KW-1003">Cell membrane</keyword>
<dbReference type="InterPro" id="IPR044722">
    <property type="entry name" value="SecA_SF2_C"/>
</dbReference>
<comment type="caution">
    <text evidence="15">The sequence shown here is derived from an EMBL/GenBank/DDBJ whole genome shotgun (WGS) entry which is preliminary data.</text>
</comment>
<dbReference type="AlphaFoldDB" id="A0A2S9KEZ7"/>
<dbReference type="Gene3D" id="3.90.1440.10">
    <property type="entry name" value="SecA, preprotein cross-linking domain"/>
    <property type="match status" value="1"/>
</dbReference>
<organism evidence="15 16">
    <name type="scientific">Malikia spinosa</name>
    <dbReference type="NCBI Taxonomy" id="86180"/>
    <lineage>
        <taxon>Bacteria</taxon>
        <taxon>Pseudomonadati</taxon>
        <taxon>Pseudomonadota</taxon>
        <taxon>Betaproteobacteria</taxon>
        <taxon>Burkholderiales</taxon>
        <taxon>Comamonadaceae</taxon>
        <taxon>Malikia</taxon>
    </lineage>
</organism>
<evidence type="ECO:0000259" key="13">
    <source>
        <dbReference type="PROSITE" id="PS51196"/>
    </source>
</evidence>
<dbReference type="PANTHER" id="PTHR30612:SF0">
    <property type="entry name" value="CHLOROPLAST PROTEIN-TRANSPORTING ATPASE"/>
    <property type="match status" value="1"/>
</dbReference>
<name>A0A2S9KEZ7_9BURK</name>
<keyword evidence="3" id="KW-0963">Cytoplasm</keyword>
<evidence type="ECO:0000256" key="6">
    <source>
        <dbReference type="ARBA" id="ARBA00022840"/>
    </source>
</evidence>
<dbReference type="GO" id="GO:0005886">
    <property type="term" value="C:plasma membrane"/>
    <property type="evidence" value="ECO:0007669"/>
    <property type="project" value="TreeGrafter"/>
</dbReference>
<dbReference type="OrthoDB" id="9805579at2"/>
<keyword evidence="1" id="KW-0813">Transport</keyword>
<evidence type="ECO:0000256" key="4">
    <source>
        <dbReference type="ARBA" id="ARBA00022519"/>
    </source>
</evidence>
<dbReference type="InterPro" id="IPR014018">
    <property type="entry name" value="SecA_motor_DEAD"/>
</dbReference>
<evidence type="ECO:0000313" key="14">
    <source>
        <dbReference type="EMBL" id="MYZ52249.1"/>
    </source>
</evidence>
<dbReference type="InterPro" id="IPR011115">
    <property type="entry name" value="SecA_DEAD"/>
</dbReference>
<dbReference type="GO" id="GO:0017038">
    <property type="term" value="P:protein import"/>
    <property type="evidence" value="ECO:0007669"/>
    <property type="project" value="InterPro"/>
</dbReference>
<evidence type="ECO:0000313" key="16">
    <source>
        <dbReference type="Proteomes" id="UP000238326"/>
    </source>
</evidence>
<dbReference type="PRINTS" id="PR00906">
    <property type="entry name" value="SECA"/>
</dbReference>
<evidence type="ECO:0000256" key="3">
    <source>
        <dbReference type="ARBA" id="ARBA00022490"/>
    </source>
</evidence>
<evidence type="ECO:0000313" key="15">
    <source>
        <dbReference type="EMBL" id="PRD69021.1"/>
    </source>
</evidence>
<keyword evidence="7" id="KW-0653">Protein transport</keyword>
<dbReference type="GO" id="GO:0004386">
    <property type="term" value="F:helicase activity"/>
    <property type="evidence" value="ECO:0007669"/>
    <property type="project" value="UniProtKB-KW"/>
</dbReference>
<reference evidence="14 17" key="2">
    <citation type="submission" date="2019-09" db="EMBL/GenBank/DDBJ databases">
        <title>Identification of Malikia spinosa a prominent benzene-, toluene-, and ethylbenzene-degrading bacterium: enrichment, isolation and whole genome sequencing.</title>
        <authorList>
            <person name="Tancsics A."/>
            <person name="Revesz F."/>
            <person name="Kriszt B."/>
        </authorList>
    </citation>
    <scope>NUCLEOTIDE SEQUENCE [LARGE SCALE GENOMIC DNA]</scope>
    <source>
        <strain evidence="14 17">AB6</strain>
    </source>
</reference>
<keyword evidence="14" id="KW-0347">Helicase</keyword>
<evidence type="ECO:0000256" key="2">
    <source>
        <dbReference type="ARBA" id="ARBA00022475"/>
    </source>
</evidence>
<dbReference type="SUPFAM" id="SSF52540">
    <property type="entry name" value="P-loop containing nucleoside triphosphate hydrolases"/>
    <property type="match status" value="2"/>
</dbReference>
<dbReference type="SMART" id="SM00490">
    <property type="entry name" value="HELICc"/>
    <property type="match status" value="1"/>
</dbReference>
<evidence type="ECO:0000259" key="11">
    <source>
        <dbReference type="PROSITE" id="PS51192"/>
    </source>
</evidence>
<dbReference type="Proteomes" id="UP000238326">
    <property type="component" value="Unassembled WGS sequence"/>
</dbReference>
<dbReference type="InterPro" id="IPR027417">
    <property type="entry name" value="P-loop_NTPase"/>
</dbReference>
<dbReference type="CDD" id="cd17928">
    <property type="entry name" value="DEXDc_SecA"/>
    <property type="match status" value="1"/>
</dbReference>
<dbReference type="CDD" id="cd18803">
    <property type="entry name" value="SF2_C_secA"/>
    <property type="match status" value="1"/>
</dbReference>
<dbReference type="PROSITE" id="PS51194">
    <property type="entry name" value="HELICASE_CTER"/>
    <property type="match status" value="1"/>
</dbReference>
<keyword evidence="16" id="KW-1185">Reference proteome</keyword>
<proteinExistence type="predicted"/>
<dbReference type="PROSITE" id="PS51192">
    <property type="entry name" value="HELICASE_ATP_BIND_1"/>
    <property type="match status" value="1"/>
</dbReference>
<dbReference type="InterPro" id="IPR001650">
    <property type="entry name" value="Helicase_C-like"/>
</dbReference>
<feature type="domain" description="Helicase ATP-binding" evidence="11">
    <location>
        <begin position="146"/>
        <end position="320"/>
    </location>
</feature>
<evidence type="ECO:0000313" key="17">
    <source>
        <dbReference type="Proteomes" id="UP000481947"/>
    </source>
</evidence>
<dbReference type="Pfam" id="PF01043">
    <property type="entry name" value="SecA_PP_bind"/>
    <property type="match status" value="1"/>
</dbReference>
<evidence type="ECO:0000256" key="1">
    <source>
        <dbReference type="ARBA" id="ARBA00022448"/>
    </source>
</evidence>
<dbReference type="FunFam" id="3.40.50.300:FF:000429">
    <property type="entry name" value="Preprotein translocase subunit SecA"/>
    <property type="match status" value="1"/>
</dbReference>
<dbReference type="InterPro" id="IPR011130">
    <property type="entry name" value="SecA_preprotein_X-link_dom"/>
</dbReference>
<dbReference type="GO" id="GO:0005524">
    <property type="term" value="F:ATP binding"/>
    <property type="evidence" value="ECO:0007669"/>
    <property type="project" value="UniProtKB-KW"/>
</dbReference>
<dbReference type="EMBL" id="VYSB01000008">
    <property type="protein sequence ID" value="MYZ52249.1"/>
    <property type="molecule type" value="Genomic_DNA"/>
</dbReference>
<dbReference type="Pfam" id="PF21090">
    <property type="entry name" value="P-loop_SecA"/>
    <property type="match status" value="1"/>
</dbReference>
<dbReference type="Pfam" id="PF07517">
    <property type="entry name" value="SecA_DEAD"/>
    <property type="match status" value="1"/>
</dbReference>
<dbReference type="GO" id="GO:0006886">
    <property type="term" value="P:intracellular protein transport"/>
    <property type="evidence" value="ECO:0007669"/>
    <property type="project" value="InterPro"/>
</dbReference>
<keyword evidence="10" id="KW-0472">Membrane</keyword>
<evidence type="ECO:0000256" key="8">
    <source>
        <dbReference type="ARBA" id="ARBA00022967"/>
    </source>
</evidence>
<dbReference type="EMBL" id="PVLR01000020">
    <property type="protein sequence ID" value="PRD69021.1"/>
    <property type="molecule type" value="Genomic_DNA"/>
</dbReference>
<dbReference type="SMART" id="SM00957">
    <property type="entry name" value="SecA_DEAD"/>
    <property type="match status" value="1"/>
</dbReference>